<feature type="compositionally biased region" description="Low complexity" evidence="1">
    <location>
        <begin position="42"/>
        <end position="52"/>
    </location>
</feature>
<gene>
    <name evidence="3" type="ORF">NMN56_041160</name>
</gene>
<reference evidence="3 4" key="1">
    <citation type="submission" date="2023-05" db="EMBL/GenBank/DDBJ databases">
        <title>Streptantibioticus silvisoli sp. nov., acidotolerant actinomycetes 1 from pine litter.</title>
        <authorList>
            <person name="Swiecimska M."/>
            <person name="Golinska P."/>
            <person name="Sangal V."/>
            <person name="Wachnowicz B."/>
            <person name="Goodfellow M."/>
        </authorList>
    </citation>
    <scope>NUCLEOTIDE SEQUENCE [LARGE SCALE GENOMIC DNA]</scope>
    <source>
        <strain evidence="3 4">DSM 42109</strain>
    </source>
</reference>
<dbReference type="Proteomes" id="UP001214441">
    <property type="component" value="Unassembled WGS sequence"/>
</dbReference>
<keyword evidence="2" id="KW-0472">Membrane</keyword>
<evidence type="ECO:0000313" key="4">
    <source>
        <dbReference type="Proteomes" id="UP001214441"/>
    </source>
</evidence>
<keyword evidence="2" id="KW-1133">Transmembrane helix</keyword>
<name>A0ABT7AA89_9ACTN</name>
<evidence type="ECO:0000256" key="1">
    <source>
        <dbReference type="SAM" id="MobiDB-lite"/>
    </source>
</evidence>
<organism evidence="3 4">
    <name type="scientific">Streptomyces iconiensis</name>
    <dbReference type="NCBI Taxonomy" id="1384038"/>
    <lineage>
        <taxon>Bacteria</taxon>
        <taxon>Bacillati</taxon>
        <taxon>Actinomycetota</taxon>
        <taxon>Actinomycetes</taxon>
        <taxon>Kitasatosporales</taxon>
        <taxon>Streptomycetaceae</taxon>
        <taxon>Streptomyces</taxon>
    </lineage>
</organism>
<dbReference type="EMBL" id="JANCPR020000079">
    <property type="protein sequence ID" value="MDJ1138260.1"/>
    <property type="molecule type" value="Genomic_DNA"/>
</dbReference>
<feature type="transmembrane region" description="Helical" evidence="2">
    <location>
        <begin position="68"/>
        <end position="92"/>
    </location>
</feature>
<feature type="region of interest" description="Disordered" evidence="1">
    <location>
        <begin position="1"/>
        <end position="62"/>
    </location>
</feature>
<keyword evidence="2" id="KW-0812">Transmembrane</keyword>
<feature type="compositionally biased region" description="Basic and acidic residues" evidence="1">
    <location>
        <begin position="121"/>
        <end position="133"/>
    </location>
</feature>
<feature type="region of interest" description="Disordered" evidence="1">
    <location>
        <begin position="95"/>
        <end position="133"/>
    </location>
</feature>
<dbReference type="RefSeq" id="WP_274043972.1">
    <property type="nucleotide sequence ID" value="NZ_JANCPR020000079.1"/>
</dbReference>
<protein>
    <submittedName>
        <fullName evidence="3">Uncharacterized protein</fullName>
    </submittedName>
</protein>
<accession>A0ABT7AA89</accession>
<sequence>MSRLPSGPDGADGHDQQPDGSGDDPFRPPPESPGPHGPPSRPDSTGRPGPDGTWPPPPPPRRRLGAGAVTAIVLGGLLVLALLVFGIGMVVADVGADDDGPQGTMKLTTPATLDSGRYHRLPPDGEQKRDEKAIQKSLPTEGRARIATYSTDKSGHPLADTLILSGAFGDLDVPSSTLRVDMLDGVREGGHSQLVGKRRVFRPQGAEGPEITCQLERMEESGESLYSPACAWADTSTTALVMELSERYSSASKVDLKAFAAITARIKDEATEPK</sequence>
<evidence type="ECO:0000256" key="2">
    <source>
        <dbReference type="SAM" id="Phobius"/>
    </source>
</evidence>
<evidence type="ECO:0000313" key="3">
    <source>
        <dbReference type="EMBL" id="MDJ1138260.1"/>
    </source>
</evidence>
<feature type="compositionally biased region" description="Pro residues" evidence="1">
    <location>
        <begin position="27"/>
        <end position="41"/>
    </location>
</feature>
<proteinExistence type="predicted"/>
<comment type="caution">
    <text evidence="3">The sequence shown here is derived from an EMBL/GenBank/DDBJ whole genome shotgun (WGS) entry which is preliminary data.</text>
</comment>
<keyword evidence="4" id="KW-1185">Reference proteome</keyword>